<evidence type="ECO:0000256" key="7">
    <source>
        <dbReference type="ARBA" id="ARBA00023027"/>
    </source>
</evidence>
<dbReference type="EC" id="1.8.1.4" evidence="2 11"/>
<feature type="domain" description="Pyridine nucleotide-disulphide oxidoreductase dimerisation" evidence="12">
    <location>
        <begin position="341"/>
        <end position="450"/>
    </location>
</feature>
<dbReference type="InterPro" id="IPR004099">
    <property type="entry name" value="Pyr_nucl-diS_OxRdtase_dimer"/>
</dbReference>
<keyword evidence="9 11" id="KW-0676">Redox-active center</keyword>
<dbReference type="Gene3D" id="3.50.50.60">
    <property type="entry name" value="FAD/NAD(P)-binding domain"/>
    <property type="match status" value="2"/>
</dbReference>
<evidence type="ECO:0000259" key="13">
    <source>
        <dbReference type="Pfam" id="PF07992"/>
    </source>
</evidence>
<dbReference type="PANTHER" id="PTHR22912:SF160">
    <property type="entry name" value="DIHYDROLIPOYL DEHYDROGENASE"/>
    <property type="match status" value="1"/>
</dbReference>
<dbReference type="InterPro" id="IPR016156">
    <property type="entry name" value="FAD/NAD-linked_Rdtase_dimer_sf"/>
</dbReference>
<dbReference type="EMBL" id="JAQOUE010000002">
    <property type="protein sequence ID" value="MDT7044293.1"/>
    <property type="molecule type" value="Genomic_DNA"/>
</dbReference>
<dbReference type="NCBIfam" id="TIGR01350">
    <property type="entry name" value="lipoamide_DH"/>
    <property type="match status" value="1"/>
</dbReference>
<keyword evidence="6 11" id="KW-0560">Oxidoreductase</keyword>
<sequence length="470" mass="50161">MSKKHLLVLGGGPGGYAAAFLAADMGMTVTLVDSGHKPGGVCLHRGCIPSKALLHLAKLIHETRQAKEWGVVFGEPAIDIGQVRQWKNSVVDKMASGLVTLCKQRGVKFVSGHGVFQDSHTIVVSGKDTIRFDHCILAVGSRPILPKMFEALDPPVLDSTSALEVDEIPKKILIVGGGYIGLEMGTVYAAFGSKVTVVEMMDSLLPGVDADLVRPLQLRLKRQFENIFLKTKVESIEKSNSGFTAVLEGAVSEKEHTFDQILVSVGRQPNSKGIGLEHTKVKTDEHGFVEIDHQQHTADSAISAIGDVVGGAMLAHKATAEAHVAVEVIAGKEEAFDHRAIPAVVFTDPEIAWAGVTETEARKSHREIKIAKFPWGASGRAQTLGRPDGFTKLILDPETGKILGVGLVGSGAGELIGEGVLAIEMGALAEDLAFSIHPHPTLSETLMEAAEVYLGKSPHVYQKPSRVAED</sequence>
<dbReference type="PANTHER" id="PTHR22912">
    <property type="entry name" value="DISULFIDE OXIDOREDUCTASE"/>
    <property type="match status" value="1"/>
</dbReference>
<reference evidence="14 15" key="1">
    <citation type="journal article" date="2023" name="ISME J.">
        <title>Cultivation and genomic characterization of novel and ubiquitous marine nitrite-oxidizing bacteria from the Nitrospirales.</title>
        <authorList>
            <person name="Mueller A.J."/>
            <person name="Daebeler A."/>
            <person name="Herbold C.W."/>
            <person name="Kirkegaard R.H."/>
            <person name="Daims H."/>
        </authorList>
    </citation>
    <scope>NUCLEOTIDE SEQUENCE [LARGE SCALE GENOMIC DNA]</scope>
    <source>
        <strain evidence="14 15">EB</strain>
    </source>
</reference>
<dbReference type="PIRSF" id="PIRSF000350">
    <property type="entry name" value="Mercury_reductase_MerA"/>
    <property type="match status" value="1"/>
</dbReference>
<dbReference type="GO" id="GO:0004148">
    <property type="term" value="F:dihydrolipoyl dehydrogenase (NADH) activity"/>
    <property type="evidence" value="ECO:0007669"/>
    <property type="project" value="UniProtKB-EC"/>
</dbReference>
<name>A0ABU3KDI3_9BACT</name>
<evidence type="ECO:0000313" key="14">
    <source>
        <dbReference type="EMBL" id="MDT7044293.1"/>
    </source>
</evidence>
<dbReference type="Proteomes" id="UP001250932">
    <property type="component" value="Unassembled WGS sequence"/>
</dbReference>
<comment type="cofactor">
    <cofactor evidence="11">
        <name>FAD</name>
        <dbReference type="ChEBI" id="CHEBI:57692"/>
    </cofactor>
    <text evidence="11">Binds 1 FAD per subunit.</text>
</comment>
<comment type="similarity">
    <text evidence="1 11">Belongs to the class-I pyridine nucleotide-disulfide oxidoreductase family.</text>
</comment>
<proteinExistence type="inferred from homology"/>
<evidence type="ECO:0000256" key="3">
    <source>
        <dbReference type="ARBA" id="ARBA00016961"/>
    </source>
</evidence>
<dbReference type="InterPro" id="IPR036188">
    <property type="entry name" value="FAD/NAD-bd_sf"/>
</dbReference>
<dbReference type="RefSeq" id="WP_313834878.1">
    <property type="nucleotide sequence ID" value="NZ_JAQOUE010000002.1"/>
</dbReference>
<dbReference type="Gene3D" id="3.30.390.30">
    <property type="match status" value="1"/>
</dbReference>
<keyword evidence="15" id="KW-1185">Reference proteome</keyword>
<dbReference type="InterPro" id="IPR006258">
    <property type="entry name" value="Lipoamide_DH"/>
</dbReference>
<dbReference type="InterPro" id="IPR050151">
    <property type="entry name" value="Class-I_Pyr_Nuc-Dis_Oxidored"/>
</dbReference>
<dbReference type="PROSITE" id="PS00076">
    <property type="entry name" value="PYRIDINE_REDOX_1"/>
    <property type="match status" value="1"/>
</dbReference>
<evidence type="ECO:0000259" key="12">
    <source>
        <dbReference type="Pfam" id="PF02852"/>
    </source>
</evidence>
<evidence type="ECO:0000256" key="1">
    <source>
        <dbReference type="ARBA" id="ARBA00007532"/>
    </source>
</evidence>
<evidence type="ECO:0000256" key="2">
    <source>
        <dbReference type="ARBA" id="ARBA00012608"/>
    </source>
</evidence>
<dbReference type="PRINTS" id="PR00411">
    <property type="entry name" value="PNDRDTASEI"/>
</dbReference>
<protein>
    <recommendedName>
        <fullName evidence="3 11">Dihydrolipoyl dehydrogenase</fullName>
        <ecNumber evidence="2 11">1.8.1.4</ecNumber>
    </recommendedName>
</protein>
<organism evidence="14 15">
    <name type="scientific">Candidatus Nitronereus thalassa</name>
    <dbReference type="NCBI Taxonomy" id="3020898"/>
    <lineage>
        <taxon>Bacteria</taxon>
        <taxon>Pseudomonadati</taxon>
        <taxon>Nitrospirota</taxon>
        <taxon>Nitrospiria</taxon>
        <taxon>Nitrospirales</taxon>
        <taxon>Nitrospiraceae</taxon>
        <taxon>Candidatus Nitronereus</taxon>
    </lineage>
</organism>
<evidence type="ECO:0000256" key="10">
    <source>
        <dbReference type="ARBA" id="ARBA00049187"/>
    </source>
</evidence>
<keyword evidence="5 11" id="KW-0274">FAD</keyword>
<dbReference type="SUPFAM" id="SSF51905">
    <property type="entry name" value="FAD/NAD(P)-binding domain"/>
    <property type="match status" value="1"/>
</dbReference>
<comment type="miscellaneous">
    <text evidence="11">The active site is a redox-active disulfide bond.</text>
</comment>
<dbReference type="PRINTS" id="PR00368">
    <property type="entry name" value="FADPNR"/>
</dbReference>
<comment type="caution">
    <text evidence="14">The sequence shown here is derived from an EMBL/GenBank/DDBJ whole genome shotgun (WGS) entry which is preliminary data.</text>
</comment>
<evidence type="ECO:0000256" key="8">
    <source>
        <dbReference type="ARBA" id="ARBA00023157"/>
    </source>
</evidence>
<dbReference type="Pfam" id="PF02852">
    <property type="entry name" value="Pyr_redox_dim"/>
    <property type="match status" value="1"/>
</dbReference>
<evidence type="ECO:0000256" key="11">
    <source>
        <dbReference type="RuleBase" id="RU003692"/>
    </source>
</evidence>
<keyword evidence="4 11" id="KW-0285">Flavoprotein</keyword>
<keyword evidence="7 11" id="KW-0520">NAD</keyword>
<feature type="domain" description="FAD/NAD(P)-binding" evidence="13">
    <location>
        <begin position="5"/>
        <end position="322"/>
    </location>
</feature>
<evidence type="ECO:0000256" key="9">
    <source>
        <dbReference type="ARBA" id="ARBA00023284"/>
    </source>
</evidence>
<dbReference type="InterPro" id="IPR023753">
    <property type="entry name" value="FAD/NAD-binding_dom"/>
</dbReference>
<evidence type="ECO:0000256" key="6">
    <source>
        <dbReference type="ARBA" id="ARBA00023002"/>
    </source>
</evidence>
<keyword evidence="8" id="KW-1015">Disulfide bond</keyword>
<dbReference type="SUPFAM" id="SSF55424">
    <property type="entry name" value="FAD/NAD-linked reductases, dimerisation (C-terminal) domain"/>
    <property type="match status" value="1"/>
</dbReference>
<dbReference type="Pfam" id="PF07992">
    <property type="entry name" value="Pyr_redox_2"/>
    <property type="match status" value="1"/>
</dbReference>
<comment type="catalytic activity">
    <reaction evidence="10 11">
        <text>N(6)-[(R)-dihydrolipoyl]-L-lysyl-[protein] + NAD(+) = N(6)-[(R)-lipoyl]-L-lysyl-[protein] + NADH + H(+)</text>
        <dbReference type="Rhea" id="RHEA:15045"/>
        <dbReference type="Rhea" id="RHEA-COMP:10474"/>
        <dbReference type="Rhea" id="RHEA-COMP:10475"/>
        <dbReference type="ChEBI" id="CHEBI:15378"/>
        <dbReference type="ChEBI" id="CHEBI:57540"/>
        <dbReference type="ChEBI" id="CHEBI:57945"/>
        <dbReference type="ChEBI" id="CHEBI:83099"/>
        <dbReference type="ChEBI" id="CHEBI:83100"/>
        <dbReference type="EC" id="1.8.1.4"/>
    </reaction>
</comment>
<gene>
    <name evidence="14" type="primary">lpdA</name>
    <name evidence="14" type="ORF">PPG34_18225</name>
</gene>
<evidence type="ECO:0000313" key="15">
    <source>
        <dbReference type="Proteomes" id="UP001250932"/>
    </source>
</evidence>
<dbReference type="InterPro" id="IPR012999">
    <property type="entry name" value="Pyr_OxRdtase_I_AS"/>
</dbReference>
<evidence type="ECO:0000256" key="5">
    <source>
        <dbReference type="ARBA" id="ARBA00022827"/>
    </source>
</evidence>
<accession>A0ABU3KDI3</accession>
<evidence type="ECO:0000256" key="4">
    <source>
        <dbReference type="ARBA" id="ARBA00022630"/>
    </source>
</evidence>
<dbReference type="InterPro" id="IPR001100">
    <property type="entry name" value="Pyr_nuc-diS_OxRdtase"/>
</dbReference>